<dbReference type="RefSeq" id="XP_020430266.1">
    <property type="nucleotide sequence ID" value="XM_020579591.1"/>
</dbReference>
<sequence>MNRIRNIVCKYNVAATTTSDYCLRSSFLKLNINFYTPPLTTPPPTIVSTSSLSTTFIYNNQNHKTFAFNKNYYSTNNSNNNNKNSNNNKIKNKETTKTTITTSYDQINDFSYHINQLVKQADLYYKEHNYSKAIEIFSQALKQCNDKIEGALLNARIAAARFMMGQRDLASHNLSEALKSIPYRHEETYRLLSLNAFMIEYEYDNVVDKESSRAKTLLAHAIRRWESVIDCDDSKPDGYVGKGRCLLKAERPEMNNCFHLRDKALACNYHHPPTQTYAAELLILQSKERLALQLLNLFFNNYQEFYKSTRVYRLCHLEAMNWEDAIRDFTSSMNYLAEAEHPAIKFYRARCFNKLKLFEKAIEDYSECIKFNPTHIDAYKERSEAYLGVGNFIMADKDKKVFLEDRQRRKEQRQQSMDMYMMDRKEKQIRYLISKGKGNKNS</sequence>
<keyword evidence="3" id="KW-1185">Reference proteome</keyword>
<proteinExistence type="predicted"/>
<dbReference type="PANTHER" id="PTHR46014:SF1">
    <property type="entry name" value="TETRATRICOPEPTIDE REPEAT PROTEIN 1"/>
    <property type="match status" value="1"/>
</dbReference>
<evidence type="ECO:0008006" key="4">
    <source>
        <dbReference type="Google" id="ProtNLM"/>
    </source>
</evidence>
<dbReference type="PANTHER" id="PTHR46014">
    <property type="entry name" value="TETRATRICOPEPTIDE REPEAT PROTEIN 1"/>
    <property type="match status" value="1"/>
</dbReference>
<dbReference type="FunCoup" id="D3BJR0">
    <property type="interactions" value="805"/>
</dbReference>
<dbReference type="EMBL" id="ADBJ01000038">
    <property type="protein sequence ID" value="EFA78140.1"/>
    <property type="molecule type" value="Genomic_DNA"/>
</dbReference>
<dbReference type="InterPro" id="IPR052769">
    <property type="entry name" value="TPR_domain_protein"/>
</dbReference>
<dbReference type="Gene3D" id="1.25.40.10">
    <property type="entry name" value="Tetratricopeptide repeat domain"/>
    <property type="match status" value="2"/>
</dbReference>
<accession>D3BJR0</accession>
<evidence type="ECO:0000313" key="2">
    <source>
        <dbReference type="EMBL" id="EFA78140.1"/>
    </source>
</evidence>
<dbReference type="SMART" id="SM00028">
    <property type="entry name" value="TPR"/>
    <property type="match status" value="3"/>
</dbReference>
<dbReference type="SUPFAM" id="SSF48452">
    <property type="entry name" value="TPR-like"/>
    <property type="match status" value="2"/>
</dbReference>
<reference evidence="2 3" key="1">
    <citation type="journal article" date="2011" name="Genome Res.">
        <title>Phylogeny-wide analysis of social amoeba genomes highlights ancient origins for complex intercellular communication.</title>
        <authorList>
            <person name="Heidel A.J."/>
            <person name="Lawal H.M."/>
            <person name="Felder M."/>
            <person name="Schilde C."/>
            <person name="Helps N.R."/>
            <person name="Tunggal B."/>
            <person name="Rivero F."/>
            <person name="John U."/>
            <person name="Schleicher M."/>
            <person name="Eichinger L."/>
            <person name="Platzer M."/>
            <person name="Noegel A.A."/>
            <person name="Schaap P."/>
            <person name="Gloeckner G."/>
        </authorList>
    </citation>
    <scope>NUCLEOTIDE SEQUENCE [LARGE SCALE GENOMIC DNA]</scope>
    <source>
        <strain evidence="3">ATCC 26659 / Pp 5 / PN500</strain>
    </source>
</reference>
<feature type="repeat" description="TPR" evidence="1">
    <location>
        <begin position="342"/>
        <end position="375"/>
    </location>
</feature>
<keyword evidence="1" id="KW-0802">TPR repeat</keyword>
<dbReference type="InterPro" id="IPR011990">
    <property type="entry name" value="TPR-like_helical_dom_sf"/>
</dbReference>
<feature type="repeat" description="TPR" evidence="1">
    <location>
        <begin position="114"/>
        <end position="147"/>
    </location>
</feature>
<dbReference type="OMA" id="IVNINIQ"/>
<protein>
    <recommendedName>
        <fullName evidence="4">TPR-like protein</fullName>
    </recommendedName>
</protein>
<dbReference type="InParanoid" id="D3BJR0"/>
<comment type="caution">
    <text evidence="2">The sequence shown here is derived from an EMBL/GenBank/DDBJ whole genome shotgun (WGS) entry which is preliminary data.</text>
</comment>
<evidence type="ECO:0000313" key="3">
    <source>
        <dbReference type="Proteomes" id="UP000001396"/>
    </source>
</evidence>
<dbReference type="GeneID" id="31364266"/>
<dbReference type="PROSITE" id="PS50005">
    <property type="entry name" value="TPR"/>
    <property type="match status" value="2"/>
</dbReference>
<name>D3BJR0_HETP5</name>
<gene>
    <name evidence="2" type="ORF">PPL_08789</name>
</gene>
<dbReference type="AlphaFoldDB" id="D3BJR0"/>
<dbReference type="Proteomes" id="UP000001396">
    <property type="component" value="Unassembled WGS sequence"/>
</dbReference>
<evidence type="ECO:0000256" key="1">
    <source>
        <dbReference type="PROSITE-ProRule" id="PRU00339"/>
    </source>
</evidence>
<organism evidence="2 3">
    <name type="scientific">Heterostelium pallidum (strain ATCC 26659 / Pp 5 / PN500)</name>
    <name type="common">Cellular slime mold</name>
    <name type="synonym">Polysphondylium pallidum</name>
    <dbReference type="NCBI Taxonomy" id="670386"/>
    <lineage>
        <taxon>Eukaryota</taxon>
        <taxon>Amoebozoa</taxon>
        <taxon>Evosea</taxon>
        <taxon>Eumycetozoa</taxon>
        <taxon>Dictyostelia</taxon>
        <taxon>Acytosteliales</taxon>
        <taxon>Acytosteliaceae</taxon>
        <taxon>Heterostelium</taxon>
    </lineage>
</organism>
<dbReference type="InterPro" id="IPR019734">
    <property type="entry name" value="TPR_rpt"/>
</dbReference>